<proteinExistence type="inferred from homology"/>
<dbReference type="PROSITE" id="PS51144">
    <property type="entry name" value="ALPHA_CA_2"/>
    <property type="match status" value="1"/>
</dbReference>
<dbReference type="RefSeq" id="WP_355085826.1">
    <property type="nucleotide sequence ID" value="NZ_JBEXKW010000018.1"/>
</dbReference>
<comment type="catalytic activity">
    <reaction evidence="6">
        <text>hydrogencarbonate + H(+) = CO2 + H2O</text>
        <dbReference type="Rhea" id="RHEA:10748"/>
        <dbReference type="ChEBI" id="CHEBI:15377"/>
        <dbReference type="ChEBI" id="CHEBI:15378"/>
        <dbReference type="ChEBI" id="CHEBI:16526"/>
        <dbReference type="ChEBI" id="CHEBI:17544"/>
        <dbReference type="EC" id="4.2.1.1"/>
    </reaction>
</comment>
<dbReference type="Proteomes" id="UP001551695">
    <property type="component" value="Unassembled WGS sequence"/>
</dbReference>
<keyword evidence="4" id="KW-0862">Zinc</keyword>
<dbReference type="SMART" id="SM01057">
    <property type="entry name" value="Carb_anhydrase"/>
    <property type="match status" value="1"/>
</dbReference>
<dbReference type="Pfam" id="PF00194">
    <property type="entry name" value="Carb_anhydrase"/>
    <property type="match status" value="1"/>
</dbReference>
<evidence type="ECO:0000313" key="8">
    <source>
        <dbReference type="EMBL" id="MEV0710424.1"/>
    </source>
</evidence>
<dbReference type="Gene3D" id="3.10.200.10">
    <property type="entry name" value="Alpha carbonic anhydrase"/>
    <property type="match status" value="1"/>
</dbReference>
<dbReference type="EC" id="4.2.1.1" evidence="2"/>
<evidence type="ECO:0000313" key="9">
    <source>
        <dbReference type="Proteomes" id="UP001551695"/>
    </source>
</evidence>
<protein>
    <recommendedName>
        <fullName evidence="2">carbonic anhydrase</fullName>
        <ecNumber evidence="2">4.2.1.1</ecNumber>
    </recommendedName>
</protein>
<comment type="caution">
    <text evidence="8">The sequence shown here is derived from an EMBL/GenBank/DDBJ whole genome shotgun (WGS) entry which is preliminary data.</text>
</comment>
<dbReference type="InterPro" id="IPR001148">
    <property type="entry name" value="CA_dom"/>
</dbReference>
<dbReference type="EMBL" id="JBFAKC010000010">
    <property type="protein sequence ID" value="MEV0710424.1"/>
    <property type="molecule type" value="Genomic_DNA"/>
</dbReference>
<evidence type="ECO:0000259" key="7">
    <source>
        <dbReference type="PROSITE" id="PS51144"/>
    </source>
</evidence>
<sequence length="278" mass="29425">MSRPSNTSPTSGACAGITRRRALVAAALLALPGCGAIGARSGPEVERHPEAGAPHWDYDADGPVRWPVIDGRYSACGTGDRQSPIDLGHPTRVEPAEHIDIEYGSVRSLELVNNGHTIQANLPVGAGHTILVDGQRFALTQFHFHAPSEHIVDGVGAAMEMHLVHVADSGAVAVLAVLLEVAGQRSAFTEVLAELPRAGATRAVGAVDLRTVLPGDHAQFRYEGSLTTPPCTEGVAWTVLRHPVTVTQDELDRYRARFPHTNRPAQALNGRPVVLAGG</sequence>
<dbReference type="InterPro" id="IPR041891">
    <property type="entry name" value="Alpha_CA_prokaryot-like"/>
</dbReference>
<organism evidence="8 9">
    <name type="scientific">Nocardia aurea</name>
    <dbReference type="NCBI Taxonomy" id="2144174"/>
    <lineage>
        <taxon>Bacteria</taxon>
        <taxon>Bacillati</taxon>
        <taxon>Actinomycetota</taxon>
        <taxon>Actinomycetes</taxon>
        <taxon>Mycobacteriales</taxon>
        <taxon>Nocardiaceae</taxon>
        <taxon>Nocardia</taxon>
    </lineage>
</organism>
<dbReference type="PANTHER" id="PTHR18952">
    <property type="entry name" value="CARBONIC ANHYDRASE"/>
    <property type="match status" value="1"/>
</dbReference>
<dbReference type="PROSITE" id="PS51318">
    <property type="entry name" value="TAT"/>
    <property type="match status" value="1"/>
</dbReference>
<evidence type="ECO:0000256" key="1">
    <source>
        <dbReference type="ARBA" id="ARBA00010718"/>
    </source>
</evidence>
<accession>A0ABV3FYB4</accession>
<evidence type="ECO:0000256" key="3">
    <source>
        <dbReference type="ARBA" id="ARBA00022723"/>
    </source>
</evidence>
<keyword evidence="3" id="KW-0479">Metal-binding</keyword>
<keyword evidence="5" id="KW-0456">Lyase</keyword>
<comment type="similarity">
    <text evidence="1">Belongs to the alpha-carbonic anhydrase family.</text>
</comment>
<keyword evidence="9" id="KW-1185">Reference proteome</keyword>
<gene>
    <name evidence="8" type="ORF">AB0I48_22930</name>
</gene>
<evidence type="ECO:0000256" key="2">
    <source>
        <dbReference type="ARBA" id="ARBA00012925"/>
    </source>
</evidence>
<name>A0ABV3FYB4_9NOCA</name>
<evidence type="ECO:0000256" key="6">
    <source>
        <dbReference type="ARBA" id="ARBA00048348"/>
    </source>
</evidence>
<feature type="domain" description="Alpha-carbonic anhydrase" evidence="7">
    <location>
        <begin position="54"/>
        <end position="278"/>
    </location>
</feature>
<dbReference type="InterPro" id="IPR006311">
    <property type="entry name" value="TAT_signal"/>
</dbReference>
<dbReference type="PANTHER" id="PTHR18952:SF265">
    <property type="entry name" value="CARBONIC ANHYDRASE"/>
    <property type="match status" value="1"/>
</dbReference>
<evidence type="ECO:0000256" key="5">
    <source>
        <dbReference type="ARBA" id="ARBA00023239"/>
    </source>
</evidence>
<dbReference type="SUPFAM" id="SSF51069">
    <property type="entry name" value="Carbonic anhydrase"/>
    <property type="match status" value="1"/>
</dbReference>
<dbReference type="InterPro" id="IPR023561">
    <property type="entry name" value="Carbonic_anhydrase_a-class"/>
</dbReference>
<reference evidence="8 9" key="1">
    <citation type="submission" date="2024-06" db="EMBL/GenBank/DDBJ databases">
        <title>The Natural Products Discovery Center: Release of the First 8490 Sequenced Strains for Exploring Actinobacteria Biosynthetic Diversity.</title>
        <authorList>
            <person name="Kalkreuter E."/>
            <person name="Kautsar S.A."/>
            <person name="Yang D."/>
            <person name="Bader C.D."/>
            <person name="Teijaro C.N."/>
            <person name="Fluegel L."/>
            <person name="Davis C.M."/>
            <person name="Simpson J.R."/>
            <person name="Lauterbach L."/>
            <person name="Steele A.D."/>
            <person name="Gui C."/>
            <person name="Meng S."/>
            <person name="Li G."/>
            <person name="Viehrig K."/>
            <person name="Ye F."/>
            <person name="Su P."/>
            <person name="Kiefer A.F."/>
            <person name="Nichols A."/>
            <person name="Cepeda A.J."/>
            <person name="Yan W."/>
            <person name="Fan B."/>
            <person name="Jiang Y."/>
            <person name="Adhikari A."/>
            <person name="Zheng C.-J."/>
            <person name="Schuster L."/>
            <person name="Cowan T.M."/>
            <person name="Smanski M.J."/>
            <person name="Chevrette M.G."/>
            <person name="De Carvalho L.P.S."/>
            <person name="Shen B."/>
        </authorList>
    </citation>
    <scope>NUCLEOTIDE SEQUENCE [LARGE SCALE GENOMIC DNA]</scope>
    <source>
        <strain evidence="8 9">NPDC050403</strain>
    </source>
</reference>
<dbReference type="InterPro" id="IPR036398">
    <property type="entry name" value="CA_dom_sf"/>
</dbReference>
<dbReference type="CDD" id="cd03124">
    <property type="entry name" value="alpha_CA_prokaryotic_like"/>
    <property type="match status" value="1"/>
</dbReference>
<evidence type="ECO:0000256" key="4">
    <source>
        <dbReference type="ARBA" id="ARBA00022833"/>
    </source>
</evidence>